<evidence type="ECO:0000256" key="1">
    <source>
        <dbReference type="SAM" id="MobiDB-lite"/>
    </source>
</evidence>
<feature type="transmembrane region" description="Helical" evidence="2">
    <location>
        <begin position="6"/>
        <end position="28"/>
    </location>
</feature>
<evidence type="ECO:0000256" key="2">
    <source>
        <dbReference type="SAM" id="Phobius"/>
    </source>
</evidence>
<protein>
    <submittedName>
        <fullName evidence="3">Uncharacterized protein</fullName>
    </submittedName>
</protein>
<keyword evidence="2" id="KW-1133">Transmembrane helix</keyword>
<organism evidence="3 4">
    <name type="scientific">Furculomyces boomerangus</name>
    <dbReference type="NCBI Taxonomy" id="61424"/>
    <lineage>
        <taxon>Eukaryota</taxon>
        <taxon>Fungi</taxon>
        <taxon>Fungi incertae sedis</taxon>
        <taxon>Zoopagomycota</taxon>
        <taxon>Kickxellomycotina</taxon>
        <taxon>Harpellomycetes</taxon>
        <taxon>Harpellales</taxon>
        <taxon>Harpellaceae</taxon>
        <taxon>Furculomyces</taxon>
    </lineage>
</organism>
<feature type="transmembrane region" description="Helical" evidence="2">
    <location>
        <begin position="202"/>
        <end position="221"/>
    </location>
</feature>
<feature type="region of interest" description="Disordered" evidence="1">
    <location>
        <begin position="84"/>
        <end position="176"/>
    </location>
</feature>
<reference evidence="3 4" key="1">
    <citation type="journal article" date="2018" name="MBio">
        <title>Comparative Genomics Reveals the Core Gene Toolbox for the Fungus-Insect Symbiosis.</title>
        <authorList>
            <person name="Wang Y."/>
            <person name="Stata M."/>
            <person name="Wang W."/>
            <person name="Stajich J.E."/>
            <person name="White M.M."/>
            <person name="Moncalvo J.M."/>
        </authorList>
    </citation>
    <scope>NUCLEOTIDE SEQUENCE [LARGE SCALE GENOMIC DNA]</scope>
    <source>
        <strain evidence="3 4">AUS-77-4</strain>
    </source>
</reference>
<accession>A0A2T9Z5U9</accession>
<keyword evidence="2" id="KW-0472">Membrane</keyword>
<keyword evidence="4" id="KW-1185">Reference proteome</keyword>
<feature type="compositionally biased region" description="Polar residues" evidence="1">
    <location>
        <begin position="84"/>
        <end position="139"/>
    </location>
</feature>
<dbReference type="EMBL" id="MBFT01000011">
    <property type="protein sequence ID" value="PVU99939.1"/>
    <property type="molecule type" value="Genomic_DNA"/>
</dbReference>
<dbReference type="AlphaFoldDB" id="A0A2T9Z5U9"/>
<comment type="caution">
    <text evidence="3">The sequence shown here is derived from an EMBL/GenBank/DDBJ whole genome shotgun (WGS) entry which is preliminary data.</text>
</comment>
<sequence>MTSGPAFIPRCYTSLVVFLLSFLVFTFISEHVSANSHNQGALENFANVKPVYTAWNYKRNDKQTYPNQNSDFLVSLNLKRQDSSKIPNSVTSVGRTVNSNQEIATPTSAPSGSKQNTQTVVQSTSYSKTNSVKPSETQTSSDSDSSSDNGDGNSDSSDSSDSSSDDQTEQSVSTDYALPSITPYVVRPTGYVLSSGNRPFNIYSNVIVMVIGTVMVSSLLYF</sequence>
<dbReference type="Proteomes" id="UP000245699">
    <property type="component" value="Unassembled WGS sequence"/>
</dbReference>
<evidence type="ECO:0000313" key="4">
    <source>
        <dbReference type="Proteomes" id="UP000245699"/>
    </source>
</evidence>
<gene>
    <name evidence="3" type="ORF">BB559_000271</name>
</gene>
<proteinExistence type="predicted"/>
<name>A0A2T9Z5U9_9FUNG</name>
<evidence type="ECO:0000313" key="3">
    <source>
        <dbReference type="EMBL" id="PVU99939.1"/>
    </source>
</evidence>
<feature type="compositionally biased region" description="Low complexity" evidence="1">
    <location>
        <begin position="140"/>
        <end position="162"/>
    </location>
</feature>
<keyword evidence="2" id="KW-0812">Transmembrane</keyword>